<feature type="region of interest" description="Disordered" evidence="6">
    <location>
        <begin position="664"/>
        <end position="742"/>
    </location>
</feature>
<feature type="compositionally biased region" description="Gly residues" evidence="6">
    <location>
        <begin position="289"/>
        <end position="299"/>
    </location>
</feature>
<feature type="coiled-coil region" evidence="5">
    <location>
        <begin position="1552"/>
        <end position="1579"/>
    </location>
</feature>
<organism evidence="8 9">
    <name type="scientific">Synaphobranchus kaupii</name>
    <name type="common">Kaup's arrowtooth eel</name>
    <dbReference type="NCBI Taxonomy" id="118154"/>
    <lineage>
        <taxon>Eukaryota</taxon>
        <taxon>Metazoa</taxon>
        <taxon>Chordata</taxon>
        <taxon>Craniata</taxon>
        <taxon>Vertebrata</taxon>
        <taxon>Euteleostomi</taxon>
        <taxon>Actinopterygii</taxon>
        <taxon>Neopterygii</taxon>
        <taxon>Teleostei</taxon>
        <taxon>Anguilliformes</taxon>
        <taxon>Synaphobranchidae</taxon>
        <taxon>Synaphobranchus</taxon>
    </lineage>
</organism>
<dbReference type="Pfam" id="PF01465">
    <property type="entry name" value="GRIP"/>
    <property type="match status" value="1"/>
</dbReference>
<feature type="coiled-coil region" evidence="5">
    <location>
        <begin position="314"/>
        <end position="366"/>
    </location>
</feature>
<evidence type="ECO:0000313" key="9">
    <source>
        <dbReference type="Proteomes" id="UP001152622"/>
    </source>
</evidence>
<feature type="compositionally biased region" description="Basic and acidic residues" evidence="6">
    <location>
        <begin position="664"/>
        <end position="674"/>
    </location>
</feature>
<feature type="coiled-coil region" evidence="5">
    <location>
        <begin position="1417"/>
        <end position="1444"/>
    </location>
</feature>
<feature type="region of interest" description="Disordered" evidence="6">
    <location>
        <begin position="189"/>
        <end position="219"/>
    </location>
</feature>
<dbReference type="GO" id="GO:0034499">
    <property type="term" value="P:late endosome to Golgi transport"/>
    <property type="evidence" value="ECO:0007669"/>
    <property type="project" value="TreeGrafter"/>
</dbReference>
<feature type="compositionally biased region" description="Acidic residues" evidence="6">
    <location>
        <begin position="303"/>
        <end position="312"/>
    </location>
</feature>
<accession>A0A9Q1IRP9</accession>
<dbReference type="PROSITE" id="PS50913">
    <property type="entry name" value="GRIP"/>
    <property type="match status" value="1"/>
</dbReference>
<evidence type="ECO:0000256" key="2">
    <source>
        <dbReference type="ARBA" id="ARBA00022490"/>
    </source>
</evidence>
<dbReference type="FunFam" id="1.10.220.60:FF:000003">
    <property type="entry name" value="GRIP and coiled-coil domain-containing protein 2"/>
    <property type="match status" value="1"/>
</dbReference>
<feature type="coiled-coil region" evidence="5">
    <location>
        <begin position="1317"/>
        <end position="1390"/>
    </location>
</feature>
<feature type="compositionally biased region" description="Basic and acidic residues" evidence="6">
    <location>
        <begin position="189"/>
        <end position="217"/>
    </location>
</feature>
<dbReference type="Gene3D" id="1.10.220.60">
    <property type="entry name" value="GRIP domain"/>
    <property type="match status" value="1"/>
</dbReference>
<feature type="region of interest" description="Disordered" evidence="6">
    <location>
        <begin position="1445"/>
        <end position="1502"/>
    </location>
</feature>
<dbReference type="OrthoDB" id="1926336at2759"/>
<feature type="region of interest" description="Disordered" evidence="6">
    <location>
        <begin position="280"/>
        <end position="312"/>
    </location>
</feature>
<feature type="compositionally biased region" description="Basic and acidic residues" evidence="6">
    <location>
        <begin position="865"/>
        <end position="874"/>
    </location>
</feature>
<feature type="compositionally biased region" description="Basic and acidic residues" evidence="6">
    <location>
        <begin position="682"/>
        <end position="717"/>
    </location>
</feature>
<dbReference type="InterPro" id="IPR051841">
    <property type="entry name" value="MT-Golgi_org_protein"/>
</dbReference>
<gene>
    <name evidence="8" type="ORF">SKAU_G00258660</name>
</gene>
<dbReference type="SMART" id="SM00755">
    <property type="entry name" value="Grip"/>
    <property type="match status" value="1"/>
</dbReference>
<evidence type="ECO:0000313" key="8">
    <source>
        <dbReference type="EMBL" id="KAJ8350736.1"/>
    </source>
</evidence>
<evidence type="ECO:0000256" key="6">
    <source>
        <dbReference type="SAM" id="MobiDB-lite"/>
    </source>
</evidence>
<keyword evidence="3" id="KW-0597">Phosphoprotein</keyword>
<feature type="domain" description="GRIP" evidence="7">
    <location>
        <begin position="1575"/>
        <end position="1625"/>
    </location>
</feature>
<evidence type="ECO:0000256" key="3">
    <source>
        <dbReference type="ARBA" id="ARBA00022553"/>
    </source>
</evidence>
<proteinExistence type="predicted"/>
<dbReference type="InterPro" id="IPR032023">
    <property type="entry name" value="GCC2_Rab_bind"/>
</dbReference>
<dbReference type="PANTHER" id="PTHR18902">
    <property type="entry name" value="NUCLEAR MITOTIC APPARATUS PROTEIN 1-RELATED"/>
    <property type="match status" value="1"/>
</dbReference>
<feature type="compositionally biased region" description="Basic and acidic residues" evidence="6">
    <location>
        <begin position="726"/>
        <end position="742"/>
    </location>
</feature>
<dbReference type="InterPro" id="IPR000237">
    <property type="entry name" value="GRIP_dom"/>
</dbReference>
<comment type="caution">
    <text evidence="8">The sequence shown here is derived from an EMBL/GenBank/DDBJ whole genome shotgun (WGS) entry which is preliminary data.</text>
</comment>
<keyword evidence="4 5" id="KW-0175">Coiled coil</keyword>
<evidence type="ECO:0000256" key="1">
    <source>
        <dbReference type="ARBA" id="ARBA00004496"/>
    </source>
</evidence>
<feature type="region of interest" description="Disordered" evidence="6">
    <location>
        <begin position="613"/>
        <end position="634"/>
    </location>
</feature>
<name>A0A9Q1IRP9_SYNKA</name>
<feature type="compositionally biased region" description="Basic and acidic residues" evidence="6">
    <location>
        <begin position="613"/>
        <end position="631"/>
    </location>
</feature>
<dbReference type="Proteomes" id="UP001152622">
    <property type="component" value="Chromosome 9"/>
</dbReference>
<feature type="region of interest" description="Disordered" evidence="6">
    <location>
        <begin position="1"/>
        <end position="22"/>
    </location>
</feature>
<protein>
    <recommendedName>
        <fullName evidence="7">GRIP domain-containing protein</fullName>
    </recommendedName>
</protein>
<keyword evidence="9" id="KW-1185">Reference proteome</keyword>
<feature type="coiled-coil region" evidence="5">
    <location>
        <begin position="1083"/>
        <end position="1285"/>
    </location>
</feature>
<dbReference type="GO" id="GO:0005794">
    <property type="term" value="C:Golgi apparatus"/>
    <property type="evidence" value="ECO:0007669"/>
    <property type="project" value="TreeGrafter"/>
</dbReference>
<evidence type="ECO:0000259" key="7">
    <source>
        <dbReference type="PROSITE" id="PS50913"/>
    </source>
</evidence>
<dbReference type="EMBL" id="JAINUF010000009">
    <property type="protein sequence ID" value="KAJ8350736.1"/>
    <property type="molecule type" value="Genomic_DNA"/>
</dbReference>
<evidence type="ECO:0000256" key="5">
    <source>
        <dbReference type="SAM" id="Coils"/>
    </source>
</evidence>
<evidence type="ECO:0000256" key="4">
    <source>
        <dbReference type="ARBA" id="ARBA00023054"/>
    </source>
</evidence>
<dbReference type="PANTHER" id="PTHR18902:SF25">
    <property type="entry name" value="GRIP AND COILED-COIL DOMAIN-CONTAINING PROTEIN 2"/>
    <property type="match status" value="1"/>
</dbReference>
<reference evidence="8" key="1">
    <citation type="journal article" date="2023" name="Science">
        <title>Genome structures resolve the early diversification of teleost fishes.</title>
        <authorList>
            <person name="Parey E."/>
            <person name="Louis A."/>
            <person name="Montfort J."/>
            <person name="Bouchez O."/>
            <person name="Roques C."/>
            <person name="Iampietro C."/>
            <person name="Lluch J."/>
            <person name="Castinel A."/>
            <person name="Donnadieu C."/>
            <person name="Desvignes T."/>
            <person name="Floi Bucao C."/>
            <person name="Jouanno E."/>
            <person name="Wen M."/>
            <person name="Mejri S."/>
            <person name="Dirks R."/>
            <person name="Jansen H."/>
            <person name="Henkel C."/>
            <person name="Chen W.J."/>
            <person name="Zahm M."/>
            <person name="Cabau C."/>
            <person name="Klopp C."/>
            <person name="Thompson A.W."/>
            <person name="Robinson-Rechavi M."/>
            <person name="Braasch I."/>
            <person name="Lecointre G."/>
            <person name="Bobe J."/>
            <person name="Postlethwait J.H."/>
            <person name="Berthelot C."/>
            <person name="Roest Crollius H."/>
            <person name="Guiguen Y."/>
        </authorList>
    </citation>
    <scope>NUCLEOTIDE SEQUENCE</scope>
    <source>
        <strain evidence="8">WJC10195</strain>
    </source>
</reference>
<keyword evidence="2" id="KW-0963">Cytoplasm</keyword>
<dbReference type="Pfam" id="PF16704">
    <property type="entry name" value="Rab_bind"/>
    <property type="match status" value="1"/>
</dbReference>
<comment type="subcellular location">
    <subcellularLocation>
        <location evidence="1">Cytoplasm</location>
    </subcellularLocation>
</comment>
<feature type="region of interest" description="Disordered" evidence="6">
    <location>
        <begin position="853"/>
        <end position="874"/>
    </location>
</feature>
<sequence length="1652" mass="187873">MEETNPELVTSSPGPGAGKSKLDTLSKEDLIKFAKKQMAVLQKMKSKYADLEKEVDALKAKPNSSADDSIIQELTERMDAVLLEKAETQQNLVLLRKENEKAKQQAQDTLDELTRLREQLEQSSTNHQREMEDLKQTMSMSHAKYKEKVETLQLLLKEKEEKEQGDELRQQEMERELEVRLESVRRSYEDQLSGLRRELETAEEDRRAEEERLRESQEEAQILQEEAVRVRSAHEEEVRELTEQLEASAADFEMERDRLLLLQDELSEQLSLKDGFLQDVQEEEEDSGRAGGGRGGAGVGETEASDSEDRDDEAGRLRLVLEDLQSQNSMLQEELTYLGNVKSELEAELLQAREDFQLEKEELEFKVNELQMFREDGDGLVAKSSEQPQVSAQHQEEIQALDELPSAIIAQQEMDLLLRVQEEKEKIAQEVSELRERCERLFAERNAAVGEYEETKEILRSLEAKLGERTGEFVKQYDAMVQQGAAAVQELQEKLRAAHGENDGLRERLRGLEMAAEEARAQEQRAEEELRSSLEALREKNRDILSLLQEKESAVQELEERVAALTSEKQAVQGALEEVREEVERAGEERCAEEERTSMMELRLHSLAQENAEAQRRLEQSAAALEEREQSGLRTEGMLEEAAADREQQASELQALREEVAELRGRDELLREEAASSGKESAGLEERLRSVSDERDELRTDAEAARGRLHEVQERILELLGGQGGGEKEASDSQGGGEKEAGDVASLVESLVAAALQEKQTLLLQSQERVAQLTEEVEQAKEQSDQQGAELRARVEELGRERTLLQGSLDEVLADTQALQGDLAQMKAANDRIRAENQELLAHIAMAEEKLQASENEAPGDGEQSLDKGSDEREELRQLLAEKESLISKLQEDIALLQETKEKSVSTEDSSVTDLTEKIAELQRESKGKDERTHKIKAVAVKAKKELDVSRKEVQSLKEEVQVLKAERERVSSSMKDIIHGAEGYKNILTEYDRQTEQLDKERERAEGGERQIADLTNRLQAAVQQHEQLSSEREDLVARLDTMQTNVRQLECQALEMHRLKSALEKDLEAEKLLKEHKIKDHSAAVREVDELQAQLRRQRQQLQQTAQELEQLRKDAQQSSLMDMEMADYERLVRELNQKLADRESHAEELGAEIQTQRQKREALGEEIGSLKSLVDQGEEKTSKMKQLLVKTKKELADAKKQEVAQMVLQASLKGELEAHQQQLEDHKIQCCDLTAERHRLQEQLKMLMEQQRREAGSFQHRLSTLQEESSTAKAELASTAAEFENYKVRVHNVLKQQKTKSAAQSDGDVTKQEREHMESLIVQLKGRLQDSQQNLQTNCAELQQLQTEHDTLLERHNKILQETVSKEAELRERLITLQSENMALKSEHAQTVNQLTAQVDTLRGGFREQVRHLQDEHRSTVETLQQQMGRLENQLFHLQRESSMSSAAPVQQVRKTLPDRKSGELSLFELQSMAREEGEGMETTETESVSSSGTPLPSLEQLLTSPDPKQELFVWQVEPSKEELAQKLSTATRSMEHMNGLLHETEATNAVLMEQITLLKSEVRRLERNQEREKSAANLEYLKNVLLRFIFLKSGSERQALLPVIHTMLQLNPEEKSRLAAIAQGEEEVAAGSRGSGWTSYLHSWSGIR</sequence>